<evidence type="ECO:0000256" key="1">
    <source>
        <dbReference type="ARBA" id="ARBA00005234"/>
    </source>
</evidence>
<evidence type="ECO:0000256" key="3">
    <source>
        <dbReference type="ARBA" id="ARBA00022801"/>
    </source>
</evidence>
<evidence type="ECO:0000313" key="6">
    <source>
        <dbReference type="Proteomes" id="UP001432027"/>
    </source>
</evidence>
<gene>
    <name evidence="5" type="ORF">PENTCL1PPCAC_11818</name>
</gene>
<evidence type="ECO:0000256" key="2">
    <source>
        <dbReference type="ARBA" id="ARBA00022670"/>
    </source>
</evidence>
<keyword evidence="2" id="KW-0645">Protease</keyword>
<dbReference type="GO" id="GO:0006508">
    <property type="term" value="P:proteolysis"/>
    <property type="evidence" value="ECO:0007669"/>
    <property type="project" value="UniProtKB-KW"/>
</dbReference>
<sequence>LVQNGIKSLGVRKYMNDEAMNAALADIQNHYPFAHVFDTFATVKIFDAFQGKEFETSCSMPEEEYNRHFGQHFLKRSSYESRPISETFLAKKMLIFIVYHLKHWYLVVVVNPLLGDINNFINRETKGHRATAYYVDSLVGTKKYTPELMAHRLGFTWKTIFSFLRLGALYHAHSFLHSQLIKI</sequence>
<protein>
    <recommendedName>
        <fullName evidence="4">Ubiquitin-like protease family profile domain-containing protein</fullName>
    </recommendedName>
</protein>
<dbReference type="AlphaFoldDB" id="A0AAV5T2Y2"/>
<evidence type="ECO:0000313" key="5">
    <source>
        <dbReference type="EMBL" id="GMS89643.1"/>
    </source>
</evidence>
<dbReference type="EMBL" id="BTSX01000003">
    <property type="protein sequence ID" value="GMS89643.1"/>
    <property type="molecule type" value="Genomic_DNA"/>
</dbReference>
<dbReference type="Pfam" id="PF02902">
    <property type="entry name" value="Peptidase_C48"/>
    <property type="match status" value="1"/>
</dbReference>
<proteinExistence type="inferred from homology"/>
<comment type="similarity">
    <text evidence="1">Belongs to the peptidase C48 family.</text>
</comment>
<dbReference type="SUPFAM" id="SSF54001">
    <property type="entry name" value="Cysteine proteinases"/>
    <property type="match status" value="1"/>
</dbReference>
<evidence type="ECO:0000259" key="4">
    <source>
        <dbReference type="Pfam" id="PF02902"/>
    </source>
</evidence>
<dbReference type="Gene3D" id="3.40.395.10">
    <property type="entry name" value="Adenoviral Proteinase, Chain A"/>
    <property type="match status" value="1"/>
</dbReference>
<feature type="non-terminal residue" evidence="5">
    <location>
        <position position="1"/>
    </location>
</feature>
<feature type="domain" description="Ubiquitin-like protease family profile" evidence="4">
    <location>
        <begin position="14"/>
        <end position="144"/>
    </location>
</feature>
<accession>A0AAV5T2Y2</accession>
<dbReference type="GO" id="GO:0008234">
    <property type="term" value="F:cysteine-type peptidase activity"/>
    <property type="evidence" value="ECO:0007669"/>
    <property type="project" value="InterPro"/>
</dbReference>
<keyword evidence="6" id="KW-1185">Reference proteome</keyword>
<dbReference type="InterPro" id="IPR038765">
    <property type="entry name" value="Papain-like_cys_pep_sf"/>
</dbReference>
<reference evidence="5" key="1">
    <citation type="submission" date="2023-10" db="EMBL/GenBank/DDBJ databases">
        <title>Genome assembly of Pristionchus species.</title>
        <authorList>
            <person name="Yoshida K."/>
            <person name="Sommer R.J."/>
        </authorList>
    </citation>
    <scope>NUCLEOTIDE SEQUENCE</scope>
    <source>
        <strain evidence="5">RS0144</strain>
    </source>
</reference>
<organism evidence="5 6">
    <name type="scientific">Pristionchus entomophagus</name>
    <dbReference type="NCBI Taxonomy" id="358040"/>
    <lineage>
        <taxon>Eukaryota</taxon>
        <taxon>Metazoa</taxon>
        <taxon>Ecdysozoa</taxon>
        <taxon>Nematoda</taxon>
        <taxon>Chromadorea</taxon>
        <taxon>Rhabditida</taxon>
        <taxon>Rhabditina</taxon>
        <taxon>Diplogasteromorpha</taxon>
        <taxon>Diplogasteroidea</taxon>
        <taxon>Neodiplogasteridae</taxon>
        <taxon>Pristionchus</taxon>
    </lineage>
</organism>
<comment type="caution">
    <text evidence="5">The sequence shown here is derived from an EMBL/GenBank/DDBJ whole genome shotgun (WGS) entry which is preliminary data.</text>
</comment>
<keyword evidence="3" id="KW-0378">Hydrolase</keyword>
<dbReference type="Proteomes" id="UP001432027">
    <property type="component" value="Unassembled WGS sequence"/>
</dbReference>
<name>A0AAV5T2Y2_9BILA</name>
<dbReference type="InterPro" id="IPR003653">
    <property type="entry name" value="Peptidase_C48_C"/>
</dbReference>